<dbReference type="CDD" id="cd02238">
    <property type="entry name" value="cupin_KdgF"/>
    <property type="match status" value="1"/>
</dbReference>
<evidence type="ECO:0000313" key="3">
    <source>
        <dbReference type="Proteomes" id="UP000199421"/>
    </source>
</evidence>
<dbReference type="InterPro" id="IPR013096">
    <property type="entry name" value="Cupin_2"/>
</dbReference>
<dbReference type="RefSeq" id="WP_238383752.1">
    <property type="nucleotide sequence ID" value="NZ_FOAF01000002.1"/>
</dbReference>
<accession>A0A1H7QJV3</accession>
<dbReference type="PANTHER" id="PTHR40112:SF1">
    <property type="entry name" value="H2HPP ISOMERASE"/>
    <property type="match status" value="1"/>
</dbReference>
<dbReference type="EMBL" id="FOAF01000002">
    <property type="protein sequence ID" value="SEL48069.1"/>
    <property type="molecule type" value="Genomic_DNA"/>
</dbReference>
<dbReference type="SUPFAM" id="SSF51182">
    <property type="entry name" value="RmlC-like cupins"/>
    <property type="match status" value="1"/>
</dbReference>
<dbReference type="Gene3D" id="2.60.120.10">
    <property type="entry name" value="Jelly Rolls"/>
    <property type="match status" value="1"/>
</dbReference>
<evidence type="ECO:0000259" key="1">
    <source>
        <dbReference type="Pfam" id="PF07883"/>
    </source>
</evidence>
<feature type="domain" description="Cupin type-2" evidence="1">
    <location>
        <begin position="43"/>
        <end position="107"/>
    </location>
</feature>
<sequence>MLISKDERLTLMFNFAKEENWTDLGAGVSREIMSYNDEMMVVRVRFEQGAIGAIHQHVHTQSTFVVQGKFEFSIGEEKRIIAAGDTCLMPSNVLHGCVCLEKGELLDVFTPMREDFL</sequence>
<dbReference type="InterPro" id="IPR011051">
    <property type="entry name" value="RmlC_Cupin_sf"/>
</dbReference>
<dbReference type="Pfam" id="PF07883">
    <property type="entry name" value="Cupin_2"/>
    <property type="match status" value="1"/>
</dbReference>
<evidence type="ECO:0000313" key="2">
    <source>
        <dbReference type="EMBL" id="SEL48069.1"/>
    </source>
</evidence>
<keyword evidence="3" id="KW-1185">Reference proteome</keyword>
<protein>
    <submittedName>
        <fullName evidence="2">Cupin domain-containing protein</fullName>
    </submittedName>
</protein>
<organism evidence="2 3">
    <name type="scientific">Olivibacter domesticus</name>
    <name type="common">Pseudosphingobacterium domesticum</name>
    <dbReference type="NCBI Taxonomy" id="407022"/>
    <lineage>
        <taxon>Bacteria</taxon>
        <taxon>Pseudomonadati</taxon>
        <taxon>Bacteroidota</taxon>
        <taxon>Sphingobacteriia</taxon>
        <taxon>Sphingobacteriales</taxon>
        <taxon>Sphingobacteriaceae</taxon>
        <taxon>Olivibacter</taxon>
    </lineage>
</organism>
<dbReference type="InterPro" id="IPR025499">
    <property type="entry name" value="KdgF"/>
</dbReference>
<dbReference type="AlphaFoldDB" id="A0A1H7QJV3"/>
<gene>
    <name evidence="2" type="ORF">SAMN05661044_02616</name>
</gene>
<dbReference type="STRING" id="407022.SAMN05661044_02616"/>
<dbReference type="InterPro" id="IPR052535">
    <property type="entry name" value="Bacilysin_H2HPP_isomerase"/>
</dbReference>
<dbReference type="PIRSF" id="PIRSF029883">
    <property type="entry name" value="KdgF"/>
    <property type="match status" value="1"/>
</dbReference>
<dbReference type="InterPro" id="IPR014710">
    <property type="entry name" value="RmlC-like_jellyroll"/>
</dbReference>
<proteinExistence type="predicted"/>
<dbReference type="Proteomes" id="UP000199421">
    <property type="component" value="Unassembled WGS sequence"/>
</dbReference>
<reference evidence="3" key="1">
    <citation type="submission" date="2016-10" db="EMBL/GenBank/DDBJ databases">
        <authorList>
            <person name="Varghese N."/>
            <person name="Submissions S."/>
        </authorList>
    </citation>
    <scope>NUCLEOTIDE SEQUENCE [LARGE SCALE GENOMIC DNA]</scope>
    <source>
        <strain evidence="3">DSM 18733</strain>
    </source>
</reference>
<name>A0A1H7QJV3_OLID1</name>
<dbReference type="PANTHER" id="PTHR40112">
    <property type="entry name" value="H2HPP ISOMERASE"/>
    <property type="match status" value="1"/>
</dbReference>